<proteinExistence type="predicted"/>
<evidence type="ECO:0000259" key="4">
    <source>
        <dbReference type="SMART" id="SM00347"/>
    </source>
</evidence>
<keyword evidence="2" id="KW-0238">DNA-binding</keyword>
<dbReference type="InterPro" id="IPR023187">
    <property type="entry name" value="Tscrpt_reg_MarR-type_CS"/>
</dbReference>
<dbReference type="Proteomes" id="UP000315252">
    <property type="component" value="Unassembled WGS sequence"/>
</dbReference>
<gene>
    <name evidence="5" type="ORF">FKG95_28285</name>
</gene>
<dbReference type="Gene3D" id="1.10.10.10">
    <property type="entry name" value="Winged helix-like DNA-binding domain superfamily/Winged helix DNA-binding domain"/>
    <property type="match status" value="1"/>
</dbReference>
<dbReference type="InterPro" id="IPR036388">
    <property type="entry name" value="WH-like_DNA-bd_sf"/>
</dbReference>
<accession>A0A545SYL9</accession>
<evidence type="ECO:0000256" key="1">
    <source>
        <dbReference type="ARBA" id="ARBA00023015"/>
    </source>
</evidence>
<keyword evidence="1" id="KW-0805">Transcription regulation</keyword>
<evidence type="ECO:0000256" key="2">
    <source>
        <dbReference type="ARBA" id="ARBA00023125"/>
    </source>
</evidence>
<dbReference type="EMBL" id="VHSH01000019">
    <property type="protein sequence ID" value="TQV70064.1"/>
    <property type="molecule type" value="Genomic_DNA"/>
</dbReference>
<protein>
    <submittedName>
        <fullName evidence="5">MarR family transcriptional regulator</fullName>
    </submittedName>
</protein>
<dbReference type="InterPro" id="IPR000835">
    <property type="entry name" value="HTH_MarR-typ"/>
</dbReference>
<evidence type="ECO:0000313" key="6">
    <source>
        <dbReference type="Proteomes" id="UP000315252"/>
    </source>
</evidence>
<reference evidence="5 6" key="1">
    <citation type="submission" date="2019-06" db="EMBL/GenBank/DDBJ databases">
        <title>Whole genome sequence for Rhodospirillaceae sp. R148.</title>
        <authorList>
            <person name="Wang G."/>
        </authorList>
    </citation>
    <scope>NUCLEOTIDE SEQUENCE [LARGE SCALE GENOMIC DNA]</scope>
    <source>
        <strain evidence="5 6">R148</strain>
    </source>
</reference>
<name>A0A545SYL9_9PROT</name>
<dbReference type="AlphaFoldDB" id="A0A545SYL9"/>
<dbReference type="RefSeq" id="WP_142899829.1">
    <property type="nucleotide sequence ID" value="NZ_ML660070.1"/>
</dbReference>
<dbReference type="GO" id="GO:0003700">
    <property type="term" value="F:DNA-binding transcription factor activity"/>
    <property type="evidence" value="ECO:0007669"/>
    <property type="project" value="InterPro"/>
</dbReference>
<organism evidence="5 6">
    <name type="scientific">Denitrobaculum tricleocarpae</name>
    <dbReference type="NCBI Taxonomy" id="2591009"/>
    <lineage>
        <taxon>Bacteria</taxon>
        <taxon>Pseudomonadati</taxon>
        <taxon>Pseudomonadota</taxon>
        <taxon>Alphaproteobacteria</taxon>
        <taxon>Rhodospirillales</taxon>
        <taxon>Rhodospirillaceae</taxon>
        <taxon>Denitrobaculum</taxon>
    </lineage>
</organism>
<dbReference type="Pfam" id="PF13463">
    <property type="entry name" value="HTH_27"/>
    <property type="match status" value="1"/>
</dbReference>
<feature type="domain" description="HTH marR-type" evidence="4">
    <location>
        <begin position="28"/>
        <end position="119"/>
    </location>
</feature>
<keyword evidence="6" id="KW-1185">Reference proteome</keyword>
<dbReference type="SMART" id="SM00347">
    <property type="entry name" value="HTH_MARR"/>
    <property type="match status" value="1"/>
</dbReference>
<dbReference type="InterPro" id="IPR036390">
    <property type="entry name" value="WH_DNA-bd_sf"/>
</dbReference>
<dbReference type="GO" id="GO:0003677">
    <property type="term" value="F:DNA binding"/>
    <property type="evidence" value="ECO:0007669"/>
    <property type="project" value="UniProtKB-KW"/>
</dbReference>
<dbReference type="PROSITE" id="PS01117">
    <property type="entry name" value="HTH_MARR_1"/>
    <property type="match status" value="1"/>
</dbReference>
<sequence>MGTSFTRTLELIERLHRQCLEVVKAELDRLAVRDLTSVQAVILFNIGRDEFSIGDLTQRGYYLGSNVSYNIKKMIKHGYLLQARSTQDRRLLLVRASPAGVEIHLALDSLFEAHASNELIRNQVSEDCLNRSNEALRNLHGIWASQSRAR</sequence>
<comment type="caution">
    <text evidence="5">The sequence shown here is derived from an EMBL/GenBank/DDBJ whole genome shotgun (WGS) entry which is preliminary data.</text>
</comment>
<dbReference type="SUPFAM" id="SSF46785">
    <property type="entry name" value="Winged helix' DNA-binding domain"/>
    <property type="match status" value="1"/>
</dbReference>
<evidence type="ECO:0000313" key="5">
    <source>
        <dbReference type="EMBL" id="TQV70064.1"/>
    </source>
</evidence>
<dbReference type="OrthoDB" id="9793286at2"/>
<evidence type="ECO:0000256" key="3">
    <source>
        <dbReference type="ARBA" id="ARBA00023163"/>
    </source>
</evidence>
<keyword evidence="3" id="KW-0804">Transcription</keyword>